<comment type="caution">
    <text evidence="2">The sequence shown here is derived from an EMBL/GenBank/DDBJ whole genome shotgun (WGS) entry which is preliminary data.</text>
</comment>
<name>A0AAN6TGM7_9PEZI</name>
<dbReference type="RefSeq" id="XP_064671649.1">
    <property type="nucleotide sequence ID" value="XM_064810130.1"/>
</dbReference>
<protein>
    <submittedName>
        <fullName evidence="2">Uncharacterized protein</fullName>
    </submittedName>
</protein>
<feature type="region of interest" description="Disordered" evidence="1">
    <location>
        <begin position="184"/>
        <end position="216"/>
    </location>
</feature>
<keyword evidence="3" id="KW-1185">Reference proteome</keyword>
<dbReference type="EMBL" id="MU853337">
    <property type="protein sequence ID" value="KAK4114079.1"/>
    <property type="molecule type" value="Genomic_DNA"/>
</dbReference>
<dbReference type="GeneID" id="89934254"/>
<dbReference type="Proteomes" id="UP001302812">
    <property type="component" value="Unassembled WGS sequence"/>
</dbReference>
<reference evidence="2" key="2">
    <citation type="submission" date="2023-05" db="EMBL/GenBank/DDBJ databases">
        <authorList>
            <consortium name="Lawrence Berkeley National Laboratory"/>
            <person name="Steindorff A."/>
            <person name="Hensen N."/>
            <person name="Bonometti L."/>
            <person name="Westerberg I."/>
            <person name="Brannstrom I.O."/>
            <person name="Guillou S."/>
            <person name="Cros-Aarteil S."/>
            <person name="Calhoun S."/>
            <person name="Haridas S."/>
            <person name="Kuo A."/>
            <person name="Mondo S."/>
            <person name="Pangilinan J."/>
            <person name="Riley R."/>
            <person name="Labutti K."/>
            <person name="Andreopoulos B."/>
            <person name="Lipzen A."/>
            <person name="Chen C."/>
            <person name="Yanf M."/>
            <person name="Daum C."/>
            <person name="Ng V."/>
            <person name="Clum A."/>
            <person name="Ohm R."/>
            <person name="Martin F."/>
            <person name="Silar P."/>
            <person name="Natvig D."/>
            <person name="Lalanne C."/>
            <person name="Gautier V."/>
            <person name="Ament-Velasquez S.L."/>
            <person name="Kruys A."/>
            <person name="Hutchinson M.I."/>
            <person name="Powell A.J."/>
            <person name="Barry K."/>
            <person name="Miller A.N."/>
            <person name="Grigoriev I.V."/>
            <person name="Debuchy R."/>
            <person name="Gladieux P."/>
            <person name="Thoren M.H."/>
            <person name="Johannesson H."/>
        </authorList>
    </citation>
    <scope>NUCLEOTIDE SEQUENCE</scope>
    <source>
        <strain evidence="2">CBS 508.74</strain>
    </source>
</reference>
<gene>
    <name evidence="2" type="ORF">N656DRAFT_570110</name>
</gene>
<evidence type="ECO:0000313" key="2">
    <source>
        <dbReference type="EMBL" id="KAK4114079.1"/>
    </source>
</evidence>
<accession>A0AAN6TGM7</accession>
<organism evidence="2 3">
    <name type="scientific">Canariomyces notabilis</name>
    <dbReference type="NCBI Taxonomy" id="2074819"/>
    <lineage>
        <taxon>Eukaryota</taxon>
        <taxon>Fungi</taxon>
        <taxon>Dikarya</taxon>
        <taxon>Ascomycota</taxon>
        <taxon>Pezizomycotina</taxon>
        <taxon>Sordariomycetes</taxon>
        <taxon>Sordariomycetidae</taxon>
        <taxon>Sordariales</taxon>
        <taxon>Chaetomiaceae</taxon>
        <taxon>Canariomyces</taxon>
    </lineage>
</organism>
<evidence type="ECO:0000313" key="3">
    <source>
        <dbReference type="Proteomes" id="UP001302812"/>
    </source>
</evidence>
<proteinExistence type="predicted"/>
<reference evidence="2" key="1">
    <citation type="journal article" date="2023" name="Mol. Phylogenet. Evol.">
        <title>Genome-scale phylogeny and comparative genomics of the fungal order Sordariales.</title>
        <authorList>
            <person name="Hensen N."/>
            <person name="Bonometti L."/>
            <person name="Westerberg I."/>
            <person name="Brannstrom I.O."/>
            <person name="Guillou S."/>
            <person name="Cros-Aarteil S."/>
            <person name="Calhoun S."/>
            <person name="Haridas S."/>
            <person name="Kuo A."/>
            <person name="Mondo S."/>
            <person name="Pangilinan J."/>
            <person name="Riley R."/>
            <person name="LaButti K."/>
            <person name="Andreopoulos B."/>
            <person name="Lipzen A."/>
            <person name="Chen C."/>
            <person name="Yan M."/>
            <person name="Daum C."/>
            <person name="Ng V."/>
            <person name="Clum A."/>
            <person name="Steindorff A."/>
            <person name="Ohm R.A."/>
            <person name="Martin F."/>
            <person name="Silar P."/>
            <person name="Natvig D.O."/>
            <person name="Lalanne C."/>
            <person name="Gautier V."/>
            <person name="Ament-Velasquez S.L."/>
            <person name="Kruys A."/>
            <person name="Hutchinson M.I."/>
            <person name="Powell A.J."/>
            <person name="Barry K."/>
            <person name="Miller A.N."/>
            <person name="Grigoriev I.V."/>
            <person name="Debuchy R."/>
            <person name="Gladieux P."/>
            <person name="Hiltunen Thoren M."/>
            <person name="Johannesson H."/>
        </authorList>
    </citation>
    <scope>NUCLEOTIDE SEQUENCE</scope>
    <source>
        <strain evidence="2">CBS 508.74</strain>
    </source>
</reference>
<dbReference type="AlphaFoldDB" id="A0AAN6TGM7"/>
<evidence type="ECO:0000256" key="1">
    <source>
        <dbReference type="SAM" id="MobiDB-lite"/>
    </source>
</evidence>
<sequence>MELPQLPGRSPCEWLILPFCFGAPADYSSNKSPRSPPARGSRPEAHFSLHLFSTSRAVMALEPHGRAASIRSKAWSITQESIPPDREEPFWLKIRRSKQQRYYEVKISARGLKWANLQRYLQLEFGDEAILKDQPEMVSEQNVKGVPRLHYPSLLLSVLTTGTTTRGTKLQISANQVTVLPADGAQTGLRRHSSQKTQHGRDPRYRLIEGQARGRG</sequence>